<evidence type="ECO:0000256" key="7">
    <source>
        <dbReference type="RuleBase" id="RU366076"/>
    </source>
</evidence>
<evidence type="ECO:0000259" key="8">
    <source>
        <dbReference type="PROSITE" id="PS51084"/>
    </source>
</evidence>
<dbReference type="PROSITE" id="PS51084">
    <property type="entry name" value="HIT_2"/>
    <property type="match status" value="1"/>
</dbReference>
<feature type="binding site" evidence="4">
    <location>
        <position position="28"/>
    </location>
    <ligand>
        <name>substrate</name>
    </ligand>
</feature>
<dbReference type="SUPFAM" id="SSF54197">
    <property type="entry name" value="HIT-like"/>
    <property type="match status" value="1"/>
</dbReference>
<dbReference type="FunFam" id="3.30.428.10:FF:000011">
    <property type="entry name" value="Fragile histidine triad"/>
    <property type="match status" value="1"/>
</dbReference>
<organism evidence="9 10">
    <name type="scientific">Glomus cerebriforme</name>
    <dbReference type="NCBI Taxonomy" id="658196"/>
    <lineage>
        <taxon>Eukaryota</taxon>
        <taxon>Fungi</taxon>
        <taxon>Fungi incertae sedis</taxon>
        <taxon>Mucoromycota</taxon>
        <taxon>Glomeromycotina</taxon>
        <taxon>Glomeromycetes</taxon>
        <taxon>Glomerales</taxon>
        <taxon>Glomeraceae</taxon>
        <taxon>Glomus</taxon>
    </lineage>
</organism>
<proteinExistence type="predicted"/>
<dbReference type="Proteomes" id="UP000265703">
    <property type="component" value="Unassembled WGS sequence"/>
</dbReference>
<keyword evidence="1 7" id="KW-0547">Nucleotide-binding</keyword>
<dbReference type="Gene3D" id="3.30.428.10">
    <property type="entry name" value="HIT-like"/>
    <property type="match status" value="1"/>
</dbReference>
<dbReference type="OrthoDB" id="680339at2759"/>
<protein>
    <recommendedName>
        <fullName evidence="7">Bis(5'-adenosyl)-triphosphatase</fullName>
        <ecNumber evidence="7">3.6.1.29</ecNumber>
    </recommendedName>
</protein>
<name>A0A397T9Z4_9GLOM</name>
<dbReference type="EMBL" id="QKYT01000098">
    <property type="protein sequence ID" value="RIA93746.1"/>
    <property type="molecule type" value="Genomic_DNA"/>
</dbReference>
<evidence type="ECO:0000256" key="3">
    <source>
        <dbReference type="PIRSR" id="PIRSR639383-1"/>
    </source>
</evidence>
<evidence type="ECO:0000256" key="6">
    <source>
        <dbReference type="PROSITE-ProRule" id="PRU00464"/>
    </source>
</evidence>
<feature type="domain" description="HIT" evidence="8">
    <location>
        <begin position="1"/>
        <end position="110"/>
    </location>
</feature>
<comment type="caution">
    <text evidence="9">The sequence shown here is derived from an EMBL/GenBank/DDBJ whole genome shotgun (WGS) entry which is preliminary data.</text>
</comment>
<dbReference type="PANTHER" id="PTHR46243:SF1">
    <property type="entry name" value="BIS(5'-ADENOSYL)-TRIPHOSPHATASE"/>
    <property type="match status" value="1"/>
</dbReference>
<feature type="binding site" evidence="4">
    <location>
        <position position="99"/>
    </location>
    <ligand>
        <name>substrate</name>
    </ligand>
</feature>
<comment type="catalytic activity">
    <reaction evidence="7">
        <text>P(1),P(3)-bis(5'-adenosyl) triphosphate + H2O = AMP + ADP + 2 H(+)</text>
        <dbReference type="Rhea" id="RHEA:13893"/>
        <dbReference type="ChEBI" id="CHEBI:15377"/>
        <dbReference type="ChEBI" id="CHEBI:15378"/>
        <dbReference type="ChEBI" id="CHEBI:58529"/>
        <dbReference type="ChEBI" id="CHEBI:456215"/>
        <dbReference type="ChEBI" id="CHEBI:456216"/>
        <dbReference type="EC" id="3.6.1.29"/>
    </reaction>
</comment>
<accession>A0A397T9Z4</accession>
<sequence>MSTYKFGQHIIHSSQVFFLSKQCFGFVNLKPVAAGHVLLAPIRLVQRYSDLNSDEVCDLFLSAQKIGKVIEREYQGTSLTFAIQDGPEAGQTVPHCHLHIIPRKAGDWMNNDDIYTEIDKASKVDNEERTPRSFEEMEKEAKYLRQFFNNDNVKN</sequence>
<dbReference type="InterPro" id="IPR036265">
    <property type="entry name" value="HIT-like_sf"/>
</dbReference>
<feature type="binding site" evidence="4">
    <location>
        <begin position="90"/>
        <end position="93"/>
    </location>
    <ligand>
        <name>substrate</name>
    </ligand>
</feature>
<reference evidence="9 10" key="1">
    <citation type="submission" date="2018-06" db="EMBL/GenBank/DDBJ databases">
        <title>Comparative genomics reveals the genomic features of Rhizophagus irregularis, R. cerebriforme, R. diaphanum and Gigaspora rosea, and their symbiotic lifestyle signature.</title>
        <authorList>
            <person name="Morin E."/>
            <person name="San Clemente H."/>
            <person name="Chen E.C.H."/>
            <person name="De La Providencia I."/>
            <person name="Hainaut M."/>
            <person name="Kuo A."/>
            <person name="Kohler A."/>
            <person name="Murat C."/>
            <person name="Tang N."/>
            <person name="Roy S."/>
            <person name="Loubradou J."/>
            <person name="Henrissat B."/>
            <person name="Grigoriev I.V."/>
            <person name="Corradi N."/>
            <person name="Roux C."/>
            <person name="Martin F.M."/>
        </authorList>
    </citation>
    <scope>NUCLEOTIDE SEQUENCE [LARGE SCALE GENOMIC DNA]</scope>
    <source>
        <strain evidence="9 10">DAOM 227022</strain>
    </source>
</reference>
<dbReference type="Pfam" id="PF01230">
    <property type="entry name" value="HIT"/>
    <property type="match status" value="1"/>
</dbReference>
<dbReference type="InterPro" id="IPR039383">
    <property type="entry name" value="FHIT"/>
</dbReference>
<evidence type="ECO:0000256" key="5">
    <source>
        <dbReference type="PIRSR" id="PIRSR639383-3"/>
    </source>
</evidence>
<evidence type="ECO:0000256" key="4">
    <source>
        <dbReference type="PIRSR" id="PIRSR639383-2"/>
    </source>
</evidence>
<dbReference type="GO" id="GO:0047710">
    <property type="term" value="F:bis(5'-adenosyl)-triphosphatase activity"/>
    <property type="evidence" value="ECO:0007669"/>
    <property type="project" value="UniProtKB-UniRule"/>
</dbReference>
<feature type="site" description="Important for induction of apoptosis" evidence="5">
    <location>
        <position position="115"/>
    </location>
</feature>
<feature type="binding site" evidence="4">
    <location>
        <position position="84"/>
    </location>
    <ligand>
        <name>substrate</name>
    </ligand>
</feature>
<gene>
    <name evidence="9" type="ORF">C1645_606581</name>
</gene>
<dbReference type="AlphaFoldDB" id="A0A397T9Z4"/>
<keyword evidence="2 7" id="KW-0378">Hydrolase</keyword>
<evidence type="ECO:0000313" key="9">
    <source>
        <dbReference type="EMBL" id="RIA93746.1"/>
    </source>
</evidence>
<feature type="binding site" evidence="4">
    <location>
        <position position="9"/>
    </location>
    <ligand>
        <name>substrate</name>
    </ligand>
</feature>
<dbReference type="STRING" id="658196.A0A397T9Z4"/>
<evidence type="ECO:0000313" key="10">
    <source>
        <dbReference type="Proteomes" id="UP000265703"/>
    </source>
</evidence>
<dbReference type="PANTHER" id="PTHR46243">
    <property type="entry name" value="BIS(5'-ADENOSYL)-TRIPHOSPHATASE"/>
    <property type="match status" value="1"/>
</dbReference>
<keyword evidence="10" id="KW-1185">Reference proteome</keyword>
<feature type="active site" description="Tele-AMP-histidine intermediate" evidence="3">
    <location>
        <position position="97"/>
    </location>
</feature>
<dbReference type="EC" id="3.6.1.29" evidence="7"/>
<dbReference type="GO" id="GO:0000166">
    <property type="term" value="F:nucleotide binding"/>
    <property type="evidence" value="ECO:0007669"/>
    <property type="project" value="UniProtKB-KW"/>
</dbReference>
<evidence type="ECO:0000256" key="1">
    <source>
        <dbReference type="ARBA" id="ARBA00022741"/>
    </source>
</evidence>
<dbReference type="InterPro" id="IPR051884">
    <property type="entry name" value="Bis(5'-adenosyl)-TPase_reg"/>
</dbReference>
<evidence type="ECO:0000256" key="2">
    <source>
        <dbReference type="ARBA" id="ARBA00022801"/>
    </source>
</evidence>
<dbReference type="CDD" id="cd01275">
    <property type="entry name" value="FHIT"/>
    <property type="match status" value="1"/>
</dbReference>
<dbReference type="InterPro" id="IPR011146">
    <property type="entry name" value="HIT-like"/>
</dbReference>
<feature type="short sequence motif" description="Histidine triad motif" evidence="6">
    <location>
        <begin position="95"/>
        <end position="99"/>
    </location>
</feature>
<comment type="cofactor">
    <cofactor evidence="7">
        <name>Mn(2+)</name>
        <dbReference type="ChEBI" id="CHEBI:29035"/>
    </cofactor>
</comment>